<evidence type="ECO:0000313" key="4">
    <source>
        <dbReference type="EMBL" id="KAK2591672.1"/>
    </source>
</evidence>
<protein>
    <submittedName>
        <fullName evidence="4">Bud site selection protein 22</fullName>
    </submittedName>
</protein>
<feature type="region of interest" description="Disordered" evidence="2">
    <location>
        <begin position="167"/>
        <end position="473"/>
    </location>
</feature>
<dbReference type="PANTHER" id="PTHR23325">
    <property type="entry name" value="SERUM RESPONSE FACTOR-BINDING"/>
    <property type="match status" value="1"/>
</dbReference>
<proteinExistence type="predicted"/>
<evidence type="ECO:0000256" key="2">
    <source>
        <dbReference type="SAM" id="MobiDB-lite"/>
    </source>
</evidence>
<dbReference type="Proteomes" id="UP001251528">
    <property type="component" value="Unassembled WGS sequence"/>
</dbReference>
<dbReference type="GO" id="GO:0030490">
    <property type="term" value="P:maturation of SSU-rRNA"/>
    <property type="evidence" value="ECO:0007669"/>
    <property type="project" value="TreeGrafter"/>
</dbReference>
<feature type="compositionally biased region" description="Basic and acidic residues" evidence="2">
    <location>
        <begin position="235"/>
        <end position="251"/>
    </location>
</feature>
<feature type="compositionally biased region" description="Basic and acidic residues" evidence="2">
    <location>
        <begin position="272"/>
        <end position="284"/>
    </location>
</feature>
<dbReference type="PANTHER" id="PTHR23325:SF1">
    <property type="entry name" value="SERUM RESPONSE FACTOR-BINDING PROTEIN 1"/>
    <property type="match status" value="1"/>
</dbReference>
<accession>A0AAJ0FP88</accession>
<dbReference type="GO" id="GO:0030686">
    <property type="term" value="C:90S preribosome"/>
    <property type="evidence" value="ECO:0007669"/>
    <property type="project" value="TreeGrafter"/>
</dbReference>
<reference evidence="4" key="1">
    <citation type="submission" date="2023-06" db="EMBL/GenBank/DDBJ databases">
        <title>Conoideocrella luteorostrata (Hypocreales: Clavicipitaceae), a potential biocontrol fungus for elongate hemlock scale in United States Christmas tree production areas.</title>
        <authorList>
            <person name="Barrett H."/>
            <person name="Lovett B."/>
            <person name="Macias A.M."/>
            <person name="Stajich J.E."/>
            <person name="Kasson M.T."/>
        </authorList>
    </citation>
    <scope>NUCLEOTIDE SEQUENCE</scope>
    <source>
        <strain evidence="4">ARSEF 14590</strain>
    </source>
</reference>
<dbReference type="GO" id="GO:0005634">
    <property type="term" value="C:nucleus"/>
    <property type="evidence" value="ECO:0007669"/>
    <property type="project" value="TreeGrafter"/>
</dbReference>
<feature type="compositionally biased region" description="Basic and acidic residues" evidence="2">
    <location>
        <begin position="439"/>
        <end position="472"/>
    </location>
</feature>
<dbReference type="AlphaFoldDB" id="A0AAJ0FP88"/>
<organism evidence="4 5">
    <name type="scientific">Conoideocrella luteorostrata</name>
    <dbReference type="NCBI Taxonomy" id="1105319"/>
    <lineage>
        <taxon>Eukaryota</taxon>
        <taxon>Fungi</taxon>
        <taxon>Dikarya</taxon>
        <taxon>Ascomycota</taxon>
        <taxon>Pezizomycotina</taxon>
        <taxon>Sordariomycetes</taxon>
        <taxon>Hypocreomycetidae</taxon>
        <taxon>Hypocreales</taxon>
        <taxon>Clavicipitaceae</taxon>
        <taxon>Conoideocrella</taxon>
    </lineage>
</organism>
<comment type="caution">
    <text evidence="4">The sequence shown here is derived from an EMBL/GenBank/DDBJ whole genome shotgun (WGS) entry which is preliminary data.</text>
</comment>
<keyword evidence="1" id="KW-0175">Coiled coil</keyword>
<keyword evidence="5" id="KW-1185">Reference proteome</keyword>
<evidence type="ECO:0000313" key="5">
    <source>
        <dbReference type="Proteomes" id="UP001251528"/>
    </source>
</evidence>
<dbReference type="InterPro" id="IPR015158">
    <property type="entry name" value="Bud22_dom"/>
</dbReference>
<sequence>MSKRKRGSDSGLNDILVKYEDEIFRAIKKSKGLERQRLSKRLRDRYTTPEKTQRLEQEIVVLKVSKFKSTQQPLEYSTKPAKSLDLHQTARVHLYTSLLKVNSIAASPDLPNELRRGVSKPELPEEEKKTLHNVTSGLYNTELVKQATDQAVKAVCSVLNVALPENSKRARKDERKFEEEQPSDRMASKIINPEVVSGAPEGKGDGGSDDESVFEGFSSDMDEPRHVLGVTDGDNETKEATDCDNETKEAAEFDQLNDLLGSSSDEEEDWNDDKYAQFRGRETVNLDDISSGSGEESGAESESDSQGVSQSPPPTPRKEKKEEKKSVSATKSGSIAGSTFLPSLMGGYISGSESASDIEEEKPKKRRGQRARQAIWEQKYGARANHLQKPTKGGSRDSGWDMQRGAVDGDDDRGGRTHWKRGTQRPGVTNGSRHGFPGGHREDAPAPKPRKRDDQGTLHPSWEARRKARETQKAVTFTGQKVVFE</sequence>
<evidence type="ECO:0000259" key="3">
    <source>
        <dbReference type="Pfam" id="PF09073"/>
    </source>
</evidence>
<evidence type="ECO:0000256" key="1">
    <source>
        <dbReference type="ARBA" id="ARBA00023054"/>
    </source>
</evidence>
<dbReference type="EMBL" id="JASWJB010000317">
    <property type="protein sequence ID" value="KAK2591672.1"/>
    <property type="molecule type" value="Genomic_DNA"/>
</dbReference>
<feature type="compositionally biased region" description="Polar residues" evidence="2">
    <location>
        <begin position="327"/>
        <end position="341"/>
    </location>
</feature>
<gene>
    <name evidence="4" type="primary">BUD22</name>
    <name evidence="4" type="ORF">QQS21_010632</name>
</gene>
<feature type="compositionally biased region" description="Basic and acidic residues" evidence="2">
    <location>
        <begin position="167"/>
        <end position="187"/>
    </location>
</feature>
<feature type="domain" description="Bud22" evidence="3">
    <location>
        <begin position="19"/>
        <end position="484"/>
    </location>
</feature>
<feature type="compositionally biased region" description="Basic and acidic residues" evidence="2">
    <location>
        <begin position="316"/>
        <end position="326"/>
    </location>
</feature>
<name>A0AAJ0FP88_9HYPO</name>
<dbReference type="InterPro" id="IPR037393">
    <property type="entry name" value="Bud22/SRFB1"/>
</dbReference>
<dbReference type="Pfam" id="PF09073">
    <property type="entry name" value="BUD22"/>
    <property type="match status" value="1"/>
</dbReference>